<evidence type="ECO:0000256" key="4">
    <source>
        <dbReference type="ARBA" id="ARBA00022605"/>
    </source>
</evidence>
<dbReference type="InterPro" id="IPR002028">
    <property type="entry name" value="Trp_synthase_suA"/>
</dbReference>
<feature type="active site" description="Proton acceptor" evidence="9">
    <location>
        <position position="49"/>
    </location>
</feature>
<evidence type="ECO:0000256" key="9">
    <source>
        <dbReference type="HAMAP-Rule" id="MF_00131"/>
    </source>
</evidence>
<dbReference type="SUPFAM" id="SSF51366">
    <property type="entry name" value="Ribulose-phoshate binding barrel"/>
    <property type="match status" value="1"/>
</dbReference>
<evidence type="ECO:0000313" key="12">
    <source>
        <dbReference type="Proteomes" id="UP000027931"/>
    </source>
</evidence>
<dbReference type="CDD" id="cd04724">
    <property type="entry name" value="Tryptophan_synthase_alpha"/>
    <property type="match status" value="1"/>
</dbReference>
<dbReference type="InterPro" id="IPR013785">
    <property type="entry name" value="Aldolase_TIM"/>
</dbReference>
<dbReference type="PANTHER" id="PTHR43406:SF1">
    <property type="entry name" value="TRYPTOPHAN SYNTHASE ALPHA CHAIN, CHLOROPLASTIC"/>
    <property type="match status" value="1"/>
</dbReference>
<dbReference type="InterPro" id="IPR018204">
    <property type="entry name" value="Trp_synthase_alpha_AS"/>
</dbReference>
<comment type="function">
    <text evidence="1 9">The alpha subunit is responsible for the aldol cleavage of indoleglycerol phosphate to indole and glyceraldehyde 3-phosphate.</text>
</comment>
<evidence type="ECO:0000256" key="5">
    <source>
        <dbReference type="ARBA" id="ARBA00022822"/>
    </source>
</evidence>
<dbReference type="GO" id="GO:0005829">
    <property type="term" value="C:cytosol"/>
    <property type="evidence" value="ECO:0007669"/>
    <property type="project" value="TreeGrafter"/>
</dbReference>
<dbReference type="UniPathway" id="UPA00035">
    <property type="reaction ID" value="UER00044"/>
</dbReference>
<evidence type="ECO:0000256" key="1">
    <source>
        <dbReference type="ARBA" id="ARBA00003365"/>
    </source>
</evidence>
<evidence type="ECO:0000256" key="6">
    <source>
        <dbReference type="ARBA" id="ARBA00023141"/>
    </source>
</evidence>
<feature type="active site" description="Proton acceptor" evidence="9">
    <location>
        <position position="60"/>
    </location>
</feature>
<dbReference type="RefSeq" id="WP_038086733.1">
    <property type="nucleotide sequence ID" value="NZ_JMIR01000009.1"/>
</dbReference>
<organism evidence="11 12">
    <name type="scientific">Tumebacillus flagellatus</name>
    <dbReference type="NCBI Taxonomy" id="1157490"/>
    <lineage>
        <taxon>Bacteria</taxon>
        <taxon>Bacillati</taxon>
        <taxon>Bacillota</taxon>
        <taxon>Bacilli</taxon>
        <taxon>Bacillales</taxon>
        <taxon>Alicyclobacillaceae</taxon>
        <taxon>Tumebacillus</taxon>
    </lineage>
</organism>
<keyword evidence="5 9" id="KW-0822">Tryptophan biosynthesis</keyword>
<dbReference type="AlphaFoldDB" id="A0A074LTA6"/>
<keyword evidence="7 9" id="KW-0456">Lyase</keyword>
<dbReference type="InterPro" id="IPR011060">
    <property type="entry name" value="RibuloseP-bd_barrel"/>
</dbReference>
<protein>
    <recommendedName>
        <fullName evidence="9">Tryptophan synthase alpha chain</fullName>
        <ecNumber evidence="9">4.2.1.20</ecNumber>
    </recommendedName>
</protein>
<comment type="pathway">
    <text evidence="2 9">Amino-acid biosynthesis; L-tryptophan biosynthesis; L-tryptophan from chorismate: step 5/5.</text>
</comment>
<keyword evidence="12" id="KW-1185">Reference proteome</keyword>
<dbReference type="PROSITE" id="PS00167">
    <property type="entry name" value="TRP_SYNTHASE_ALPHA"/>
    <property type="match status" value="1"/>
</dbReference>
<dbReference type="FunFam" id="3.20.20.70:FF:000037">
    <property type="entry name" value="Tryptophan synthase alpha chain"/>
    <property type="match status" value="1"/>
</dbReference>
<keyword evidence="6 9" id="KW-0057">Aromatic amino acid biosynthesis</keyword>
<name>A0A074LTA6_9BACL</name>
<evidence type="ECO:0000256" key="10">
    <source>
        <dbReference type="RuleBase" id="RU003662"/>
    </source>
</evidence>
<dbReference type="EC" id="4.2.1.20" evidence="9"/>
<reference evidence="11 12" key="1">
    <citation type="journal article" date="2013" name="Int. J. Syst. Evol. Microbiol.">
        <title>Tumebacillus flagellatus sp. nov., an alpha-amylase/pullulanase-producing bacterium isolated from cassava wastewater.</title>
        <authorList>
            <person name="Wang Q."/>
            <person name="Xie N."/>
            <person name="Qin Y."/>
            <person name="Shen N."/>
            <person name="Zhu J."/>
            <person name="Mi H."/>
            <person name="Huang R."/>
        </authorList>
    </citation>
    <scope>NUCLEOTIDE SEQUENCE [LARGE SCALE GENOMIC DNA]</scope>
    <source>
        <strain evidence="11 12">GST4</strain>
    </source>
</reference>
<dbReference type="GO" id="GO:0004834">
    <property type="term" value="F:tryptophan synthase activity"/>
    <property type="evidence" value="ECO:0007669"/>
    <property type="project" value="UniProtKB-UniRule"/>
</dbReference>
<dbReference type="PANTHER" id="PTHR43406">
    <property type="entry name" value="TRYPTOPHAN SYNTHASE, ALPHA CHAIN"/>
    <property type="match status" value="1"/>
</dbReference>
<comment type="caution">
    <text evidence="11">The sequence shown here is derived from an EMBL/GenBank/DDBJ whole genome shotgun (WGS) entry which is preliminary data.</text>
</comment>
<comment type="similarity">
    <text evidence="9 10">Belongs to the TrpA family.</text>
</comment>
<dbReference type="Pfam" id="PF00290">
    <property type="entry name" value="Trp_syntA"/>
    <property type="match status" value="1"/>
</dbReference>
<dbReference type="STRING" id="1157490.EL26_08880"/>
<comment type="catalytic activity">
    <reaction evidence="8 9">
        <text>(1S,2R)-1-C-(indol-3-yl)glycerol 3-phosphate + L-serine = D-glyceraldehyde 3-phosphate + L-tryptophan + H2O</text>
        <dbReference type="Rhea" id="RHEA:10532"/>
        <dbReference type="ChEBI" id="CHEBI:15377"/>
        <dbReference type="ChEBI" id="CHEBI:33384"/>
        <dbReference type="ChEBI" id="CHEBI:57912"/>
        <dbReference type="ChEBI" id="CHEBI:58866"/>
        <dbReference type="ChEBI" id="CHEBI:59776"/>
        <dbReference type="EC" id="4.2.1.20"/>
    </reaction>
</comment>
<evidence type="ECO:0000256" key="3">
    <source>
        <dbReference type="ARBA" id="ARBA00011270"/>
    </source>
</evidence>
<dbReference type="eggNOG" id="COG0159">
    <property type="taxonomic scope" value="Bacteria"/>
</dbReference>
<dbReference type="EMBL" id="JMIR01000009">
    <property type="protein sequence ID" value="KEO83755.1"/>
    <property type="molecule type" value="Genomic_DNA"/>
</dbReference>
<gene>
    <name evidence="9" type="primary">trpA</name>
    <name evidence="11" type="ORF">EL26_08880</name>
</gene>
<proteinExistence type="inferred from homology"/>
<evidence type="ECO:0000256" key="8">
    <source>
        <dbReference type="ARBA" id="ARBA00049047"/>
    </source>
</evidence>
<keyword evidence="4 9" id="KW-0028">Amino-acid biosynthesis</keyword>
<dbReference type="Proteomes" id="UP000027931">
    <property type="component" value="Unassembled WGS sequence"/>
</dbReference>
<evidence type="ECO:0000256" key="7">
    <source>
        <dbReference type="ARBA" id="ARBA00023239"/>
    </source>
</evidence>
<dbReference type="Gene3D" id="3.20.20.70">
    <property type="entry name" value="Aldolase class I"/>
    <property type="match status" value="1"/>
</dbReference>
<sequence>MSSIAETFRRLQANGEKAFIPFLTAGDPSIEITEQLILELDRIGADIIEIGIPYSDPLADGPTIQEAALRALNAGVRMPHVLEMVRRLRPQVKASLVLFTYANPVFQWGVERFFETAREIGADGVIIPDLPLEESQEALAAAARNGVDLVPLVAPTSQQRISKLCAQGQGFIYCVAALGVTGVRETVNEDLPQIVANVKQHTDLPVAVGFGVGSPEQAEIIGRYADGVIVGSALVKRVAPIADALAAGDLELLEAKKRELVEFAASLKAPLRQSRAGV</sequence>
<dbReference type="OrthoDB" id="9804578at2"/>
<evidence type="ECO:0000313" key="11">
    <source>
        <dbReference type="EMBL" id="KEO83755.1"/>
    </source>
</evidence>
<dbReference type="NCBIfam" id="TIGR00262">
    <property type="entry name" value="trpA"/>
    <property type="match status" value="1"/>
</dbReference>
<comment type="subunit">
    <text evidence="3 9">Tetramer of two alpha and two beta chains.</text>
</comment>
<accession>A0A074LTA6</accession>
<dbReference type="HAMAP" id="MF_00131">
    <property type="entry name" value="Trp_synth_alpha"/>
    <property type="match status" value="1"/>
</dbReference>
<evidence type="ECO:0000256" key="2">
    <source>
        <dbReference type="ARBA" id="ARBA00004733"/>
    </source>
</evidence>